<organism evidence="1 2">
    <name type="scientific">Methylococcus geothermalis</name>
    <dbReference type="NCBI Taxonomy" id="2681310"/>
    <lineage>
        <taxon>Bacteria</taxon>
        <taxon>Pseudomonadati</taxon>
        <taxon>Pseudomonadota</taxon>
        <taxon>Gammaproteobacteria</taxon>
        <taxon>Methylococcales</taxon>
        <taxon>Methylococcaceae</taxon>
        <taxon>Methylococcus</taxon>
    </lineage>
</organism>
<reference evidence="2" key="1">
    <citation type="submission" date="2019-12" db="EMBL/GenBank/DDBJ databases">
        <authorList>
            <person name="Awala S.I."/>
            <person name="Rhee S.K."/>
        </authorList>
    </citation>
    <scope>NUCLEOTIDE SEQUENCE [LARGE SCALE GENOMIC DNA]</scope>
    <source>
        <strain evidence="2">IM1</strain>
    </source>
</reference>
<evidence type="ECO:0000313" key="1">
    <source>
        <dbReference type="EMBL" id="QJD28641.1"/>
    </source>
</evidence>
<protein>
    <submittedName>
        <fullName evidence="1">Uncharacterized protein</fullName>
    </submittedName>
</protein>
<proteinExistence type="predicted"/>
<keyword evidence="2" id="KW-1185">Reference proteome</keyword>
<gene>
    <name evidence="1" type="ORF">GNH96_00770</name>
</gene>
<dbReference type="KEGG" id="metu:GNH96_00770"/>
<dbReference type="EMBL" id="CP046565">
    <property type="protein sequence ID" value="QJD28641.1"/>
    <property type="molecule type" value="Genomic_DNA"/>
</dbReference>
<dbReference type="AlphaFoldDB" id="A0A858Q492"/>
<dbReference type="RefSeq" id="WP_169601383.1">
    <property type="nucleotide sequence ID" value="NZ_CP046565.1"/>
</dbReference>
<name>A0A858Q492_9GAMM</name>
<evidence type="ECO:0000313" key="2">
    <source>
        <dbReference type="Proteomes" id="UP000503004"/>
    </source>
</evidence>
<sequence>MDRLIADLQKTIQALETISTTKPALAEQSDELLDQLFQQKIDLVAASLNAEAPSYQQALQAISSAAGKVEKLAKNPADAAETFKSVENAIAKLARLLDQLVHTP</sequence>
<accession>A0A858Q492</accession>
<dbReference type="Proteomes" id="UP000503004">
    <property type="component" value="Chromosome"/>
</dbReference>